<name>A0A077LWJ2_9MICO</name>
<dbReference type="InterPro" id="IPR008948">
    <property type="entry name" value="L-Aspartase-like"/>
</dbReference>
<dbReference type="InterPro" id="IPR000362">
    <property type="entry name" value="Fumarate_lyase_fam"/>
</dbReference>
<evidence type="ECO:0000259" key="2">
    <source>
        <dbReference type="Pfam" id="PF00206"/>
    </source>
</evidence>
<dbReference type="EC" id="4.3.1.1" evidence="3"/>
<dbReference type="GO" id="GO:0008797">
    <property type="term" value="F:aspartate ammonia-lyase activity"/>
    <property type="evidence" value="ECO:0007669"/>
    <property type="project" value="UniProtKB-EC"/>
</dbReference>
<dbReference type="InterPro" id="IPR024083">
    <property type="entry name" value="Fumarase/histidase_N"/>
</dbReference>
<dbReference type="Pfam" id="PF00206">
    <property type="entry name" value="Lyase_1"/>
    <property type="match status" value="1"/>
</dbReference>
<reference evidence="3 4" key="1">
    <citation type="journal article" date="2013" name="ISME J.">
        <title>A metabolic model for members of the genus Tetrasphaera involved in enhanced biological phosphorus removal.</title>
        <authorList>
            <person name="Kristiansen R."/>
            <person name="Nguyen H.T.T."/>
            <person name="Saunders A.M."/>
            <person name="Nielsen J.L."/>
            <person name="Wimmer R."/>
            <person name="Le V.Q."/>
            <person name="McIlroy S.J."/>
            <person name="Petrovski S."/>
            <person name="Seviour R.J."/>
            <person name="Calteau A."/>
            <person name="Nielsen K.L."/>
            <person name="Nielsen P.H."/>
        </authorList>
    </citation>
    <scope>NUCLEOTIDE SEQUENCE [LARGE SCALE GENOMIC DNA]</scope>
    <source>
        <strain evidence="3 4">T1-X7</strain>
    </source>
</reference>
<evidence type="ECO:0000256" key="1">
    <source>
        <dbReference type="ARBA" id="ARBA00023239"/>
    </source>
</evidence>
<keyword evidence="4" id="KW-1185">Reference proteome</keyword>
<dbReference type="SUPFAM" id="SSF48557">
    <property type="entry name" value="L-aspartase-like"/>
    <property type="match status" value="1"/>
</dbReference>
<sequence>MTEPDPRGADLFGPQTRLAIDNFPATSRRLDDVPEFLRAYARIKAASALANVELGAVDAARGSAIVRAAHEVAEGLHPDQFPTALVQGGGGTSTNMNVNEVIAARATQLLSDPGAAADPTWTVHPNDHVNRSQSTNDTYPTAMALTLLELTQPAGHALEVLELALLDRARAFKDVARLGRTCLQDAVPLTVGQTHTAQAAALGRHRVDLAAAVEALTALPIGATAIGTGVGAPDGFAERAVHHLNELTGRSLTTAPDYFDALAHLDPYLSLAGAIVRPAVTMAKIAADLRLLSSGPKGGLDEVRLPVLQAGSSIMPGKVNPVIPELVMQYSYRIRGAAHTVELAVAAGELELNVMEPVVLDALVGSLSDLTVSATTFAQKCVAGLTWNRAAVDRHLQGSLERLVEDAGRLGYQHATQRAARNTP</sequence>
<dbReference type="InterPro" id="IPR020557">
    <property type="entry name" value="Fumarate_lyase_CS"/>
</dbReference>
<evidence type="ECO:0000313" key="4">
    <source>
        <dbReference type="Proteomes" id="UP000035721"/>
    </source>
</evidence>
<keyword evidence="1 3" id="KW-0456">Lyase</keyword>
<comment type="caution">
    <text evidence="3">The sequence shown here is derived from an EMBL/GenBank/DDBJ whole genome shotgun (WGS) entry which is preliminary data.</text>
</comment>
<dbReference type="Proteomes" id="UP000035721">
    <property type="component" value="Unassembled WGS sequence"/>
</dbReference>
<protein>
    <submittedName>
        <fullName evidence="3">Aspartate ammonia-lyase</fullName>
        <ecNumber evidence="3">4.3.1.1</ecNumber>
    </submittedName>
</protein>
<dbReference type="GO" id="GO:0005829">
    <property type="term" value="C:cytosol"/>
    <property type="evidence" value="ECO:0007669"/>
    <property type="project" value="TreeGrafter"/>
</dbReference>
<dbReference type="PRINTS" id="PR00145">
    <property type="entry name" value="ARGSUCLYASE"/>
</dbReference>
<dbReference type="Gene3D" id="1.10.275.10">
    <property type="entry name" value="Fumarase/aspartase (N-terminal domain)"/>
    <property type="match status" value="1"/>
</dbReference>
<proteinExistence type="predicted"/>
<dbReference type="PANTHER" id="PTHR42696:SF2">
    <property type="entry name" value="ASPARTATE AMMONIA-LYASE"/>
    <property type="match status" value="1"/>
</dbReference>
<feature type="domain" description="Fumarate lyase N-terminal" evidence="2">
    <location>
        <begin position="39"/>
        <end position="336"/>
    </location>
</feature>
<dbReference type="PRINTS" id="PR00149">
    <property type="entry name" value="FUMRATELYASE"/>
</dbReference>
<dbReference type="InterPro" id="IPR051546">
    <property type="entry name" value="Aspartate_Ammonia-Lyase"/>
</dbReference>
<accession>A0A077LWJ2</accession>
<gene>
    <name evidence="3" type="primary">aspA</name>
    <name evidence="3" type="ORF">BN12_1190012</name>
</gene>
<dbReference type="InterPro" id="IPR022761">
    <property type="entry name" value="Fumarate_lyase_N"/>
</dbReference>
<organism evidence="3 4">
    <name type="scientific">Nostocoides japonicum T1-X7</name>
    <dbReference type="NCBI Taxonomy" id="1194083"/>
    <lineage>
        <taxon>Bacteria</taxon>
        <taxon>Bacillati</taxon>
        <taxon>Actinomycetota</taxon>
        <taxon>Actinomycetes</taxon>
        <taxon>Micrococcales</taxon>
        <taxon>Intrasporangiaceae</taxon>
        <taxon>Nostocoides</taxon>
    </lineage>
</organism>
<dbReference type="AlphaFoldDB" id="A0A077LWJ2"/>
<dbReference type="PANTHER" id="PTHR42696">
    <property type="entry name" value="ASPARTATE AMMONIA-LYASE"/>
    <property type="match status" value="1"/>
</dbReference>
<dbReference type="STRING" id="1194083.BN12_1190012"/>
<dbReference type="EMBL" id="CAJB01000023">
    <property type="protein sequence ID" value="CCH76295.1"/>
    <property type="molecule type" value="Genomic_DNA"/>
</dbReference>
<dbReference type="Gene3D" id="1.20.200.10">
    <property type="entry name" value="Fumarase/aspartase (Central domain)"/>
    <property type="match status" value="1"/>
</dbReference>
<dbReference type="PROSITE" id="PS00163">
    <property type="entry name" value="FUMARATE_LYASES"/>
    <property type="match status" value="1"/>
</dbReference>
<evidence type="ECO:0000313" key="3">
    <source>
        <dbReference type="EMBL" id="CCH76295.1"/>
    </source>
</evidence>
<dbReference type="GO" id="GO:0006531">
    <property type="term" value="P:aspartate metabolic process"/>
    <property type="evidence" value="ECO:0007669"/>
    <property type="project" value="TreeGrafter"/>
</dbReference>
<dbReference type="RefSeq" id="WP_200901210.1">
    <property type="nucleotide sequence ID" value="NZ_HF570958.1"/>
</dbReference>